<keyword evidence="1" id="KW-0175">Coiled coil</keyword>
<keyword evidence="2" id="KW-1185">Reference proteome</keyword>
<protein>
    <submittedName>
        <fullName evidence="3">Uncharacterized protein LOC113423782</fullName>
    </submittedName>
</protein>
<sequence length="503" mass="58388">MEELKKKMEALEQEKKDLLQKLQTSQKDLKAVSKEKQSLKILVEDLQAERETLNSTMHGLYKTIEKTVAANLELQDHVRATAESSKGCCEILQKAKEVLSDKGPRPPKGQEMMASPMADMDEKVKTVTEEEAHQITVKEDWLVIENKRLKANLQEVMMENSYHRRRVMDFWQTIFSLRMENDHLRQLLITFTEKMVLSKLPIMEKKRDNISLLALNLKGDLEIMKTVGAKGLAGLPLVQTATVLKLQVYFEQATEELYSVLIDIEYYFSEWYREYKDYYISISKFTTNLLGENLKQLKLLIEIQSLKKSERYGSEFKQLDIPVLRQKLDIFLENISQDLCSLEEQLLEIESKAQQLENNKEGKKYMEKCSALFSIQDFEKGLRNDIKRLHNVLEVLKPKLKYLANARREVAAKHLSYFKEAEAAMKSCEERSKQWRKDLKVLEEQMDTRGPQDLEGAKKLGGNLSLIEKQMTDHLDEAAKIEKEELKGLMSHLAKTNLSKQET</sequence>
<name>A0A6J1VMA4_9SAUR</name>
<evidence type="ECO:0000256" key="1">
    <source>
        <dbReference type="SAM" id="Coils"/>
    </source>
</evidence>
<proteinExistence type="predicted"/>
<feature type="coiled-coil region" evidence="1">
    <location>
        <begin position="1"/>
        <end position="56"/>
    </location>
</feature>
<evidence type="ECO:0000313" key="2">
    <source>
        <dbReference type="Proteomes" id="UP000504612"/>
    </source>
</evidence>
<dbReference type="RefSeq" id="XP_026541119.1">
    <property type="nucleotide sequence ID" value="XM_026685334.1"/>
</dbReference>
<gene>
    <name evidence="3" type="primary">LOC113423782</name>
</gene>
<feature type="coiled-coil region" evidence="1">
    <location>
        <begin position="418"/>
        <end position="484"/>
    </location>
</feature>
<accession>A0A6J1VMA4</accession>
<reference evidence="3" key="1">
    <citation type="submission" date="2025-08" db="UniProtKB">
        <authorList>
            <consortium name="RefSeq"/>
        </authorList>
    </citation>
    <scope>IDENTIFICATION</scope>
</reference>
<organism evidence="2 3">
    <name type="scientific">Notechis scutatus</name>
    <name type="common">mainland tiger snake</name>
    <dbReference type="NCBI Taxonomy" id="8663"/>
    <lineage>
        <taxon>Eukaryota</taxon>
        <taxon>Metazoa</taxon>
        <taxon>Chordata</taxon>
        <taxon>Craniata</taxon>
        <taxon>Vertebrata</taxon>
        <taxon>Euteleostomi</taxon>
        <taxon>Lepidosauria</taxon>
        <taxon>Squamata</taxon>
        <taxon>Bifurcata</taxon>
        <taxon>Unidentata</taxon>
        <taxon>Episquamata</taxon>
        <taxon>Toxicofera</taxon>
        <taxon>Serpentes</taxon>
        <taxon>Colubroidea</taxon>
        <taxon>Elapidae</taxon>
        <taxon>Hydrophiinae</taxon>
        <taxon>Notechis</taxon>
    </lineage>
</organism>
<evidence type="ECO:0000313" key="3">
    <source>
        <dbReference type="RefSeq" id="XP_026541119.1"/>
    </source>
</evidence>
<dbReference type="AlphaFoldDB" id="A0A6J1VMA4"/>
<dbReference type="GeneID" id="113423782"/>
<dbReference type="KEGG" id="nss:113423782"/>
<dbReference type="Proteomes" id="UP000504612">
    <property type="component" value="Unplaced"/>
</dbReference>